<reference evidence="1" key="1">
    <citation type="submission" date="2020-11" db="EMBL/GenBank/DDBJ databases">
        <authorList>
            <person name="Kim M.K."/>
        </authorList>
    </citation>
    <scope>NUCLEOTIDE SEQUENCE</scope>
    <source>
        <strain evidence="1">BT350</strain>
    </source>
</reference>
<organism evidence="1 2">
    <name type="scientific">Microvirga alba</name>
    <dbReference type="NCBI Taxonomy" id="2791025"/>
    <lineage>
        <taxon>Bacteria</taxon>
        <taxon>Pseudomonadati</taxon>
        <taxon>Pseudomonadota</taxon>
        <taxon>Alphaproteobacteria</taxon>
        <taxon>Hyphomicrobiales</taxon>
        <taxon>Methylobacteriaceae</taxon>
        <taxon>Microvirga</taxon>
    </lineage>
</organism>
<comment type="caution">
    <text evidence="1">The sequence shown here is derived from an EMBL/GenBank/DDBJ whole genome shotgun (WGS) entry which is preliminary data.</text>
</comment>
<evidence type="ECO:0000313" key="2">
    <source>
        <dbReference type="Proteomes" id="UP000599312"/>
    </source>
</evidence>
<dbReference type="RefSeq" id="WP_196273579.1">
    <property type="nucleotide sequence ID" value="NZ_JADQDO010000016.1"/>
</dbReference>
<keyword evidence="2" id="KW-1185">Reference proteome</keyword>
<dbReference type="AlphaFoldDB" id="A0A931BXD8"/>
<dbReference type="EMBL" id="JADQDO010000016">
    <property type="protein sequence ID" value="MBF9235585.1"/>
    <property type="molecule type" value="Genomic_DNA"/>
</dbReference>
<dbReference type="Proteomes" id="UP000599312">
    <property type="component" value="Unassembled WGS sequence"/>
</dbReference>
<proteinExistence type="predicted"/>
<accession>A0A931BXD8</accession>
<name>A0A931BXD8_9HYPH</name>
<protein>
    <submittedName>
        <fullName evidence="1">Phage tail protein</fullName>
    </submittedName>
</protein>
<gene>
    <name evidence="1" type="ORF">I2H38_19670</name>
</gene>
<sequence length="181" mass="20636">MSLVNLDIDAKDLQGVILDLAATEQQAQKALNTTLVKMAGWLRAKSVKGLSQKLTIQQKVIRRRLKSFRLQRRAGGSEITVWYGLDPIALIYLQARQGRAGVRAYGGRFVQSAFIANGQNGNRQVFKRRGKARLPIDKQRADIEEKANTYIEDQLVGTAEFEARFFKTFEHELQWRTQTQK</sequence>
<evidence type="ECO:0000313" key="1">
    <source>
        <dbReference type="EMBL" id="MBF9235585.1"/>
    </source>
</evidence>